<dbReference type="EMBL" id="OX459962">
    <property type="protein sequence ID" value="CAI9166629.1"/>
    <property type="molecule type" value="Genomic_DNA"/>
</dbReference>
<organism evidence="1 2">
    <name type="scientific">Rangifer tarandus platyrhynchus</name>
    <name type="common">Svalbard reindeer</name>
    <dbReference type="NCBI Taxonomy" id="3082113"/>
    <lineage>
        <taxon>Eukaryota</taxon>
        <taxon>Metazoa</taxon>
        <taxon>Chordata</taxon>
        <taxon>Craniata</taxon>
        <taxon>Vertebrata</taxon>
        <taxon>Euteleostomi</taxon>
        <taxon>Mammalia</taxon>
        <taxon>Eutheria</taxon>
        <taxon>Laurasiatheria</taxon>
        <taxon>Artiodactyla</taxon>
        <taxon>Ruminantia</taxon>
        <taxon>Pecora</taxon>
        <taxon>Cervidae</taxon>
        <taxon>Odocoileinae</taxon>
        <taxon>Rangifer</taxon>
    </lineage>
</organism>
<sequence>MKCLLLYSFNITQLYSEQKTVTGKTSLVVSSGLLYLCYYTFSCPDCHFATYSAHGKQKVPPQERPIAVTMSNLGIHEEPHFIIKQDSCLETKPFSEDLQISY</sequence>
<dbReference type="Proteomes" id="UP001176941">
    <property type="component" value="Chromosome 26"/>
</dbReference>
<proteinExistence type="predicted"/>
<reference evidence="1" key="1">
    <citation type="submission" date="2023-04" db="EMBL/GenBank/DDBJ databases">
        <authorList>
            <consortium name="ELIXIR-Norway"/>
        </authorList>
    </citation>
    <scope>NUCLEOTIDE SEQUENCE [LARGE SCALE GENOMIC DNA]</scope>
</reference>
<keyword evidence="2" id="KW-1185">Reference proteome</keyword>
<protein>
    <submittedName>
        <fullName evidence="1">Uncharacterized protein</fullName>
    </submittedName>
</protein>
<name>A0ABN8YYR2_RANTA</name>
<evidence type="ECO:0000313" key="1">
    <source>
        <dbReference type="EMBL" id="CAI9166629.1"/>
    </source>
</evidence>
<gene>
    <name evidence="1" type="ORF">MRATA1EN1_LOCUS15591</name>
</gene>
<accession>A0ABN8YYR2</accession>
<evidence type="ECO:0000313" key="2">
    <source>
        <dbReference type="Proteomes" id="UP001176941"/>
    </source>
</evidence>